<dbReference type="VEuPathDB" id="PlasmoDB:PocGH01_11031800"/>
<gene>
    <name evidence="3" type="ORF">POVCU1_027760</name>
    <name evidence="2" type="ORF">POVCU2_0030340</name>
</gene>
<name>A0A1A8WQN6_PLAOA</name>
<evidence type="ECO:0000313" key="2">
    <source>
        <dbReference type="EMBL" id="SBS85218.1"/>
    </source>
</evidence>
<feature type="transmembrane region" description="Helical" evidence="1">
    <location>
        <begin position="244"/>
        <end position="263"/>
    </location>
</feature>
<feature type="transmembrane region" description="Helical" evidence="1">
    <location>
        <begin position="190"/>
        <end position="208"/>
    </location>
</feature>
<dbReference type="Proteomes" id="UP000078546">
    <property type="component" value="Unassembled WGS sequence"/>
</dbReference>
<reference evidence="4 5" key="2">
    <citation type="submission" date="2016-05" db="EMBL/GenBank/DDBJ databases">
        <authorList>
            <person name="Naeem Raeece"/>
        </authorList>
    </citation>
    <scope>NUCLEOTIDE SEQUENCE [LARGE SCALE GENOMIC DNA]</scope>
</reference>
<evidence type="ECO:0000313" key="5">
    <source>
        <dbReference type="Proteomes" id="UP000078560"/>
    </source>
</evidence>
<reference evidence="3" key="1">
    <citation type="submission" date="2016-05" db="EMBL/GenBank/DDBJ databases">
        <authorList>
            <person name="Lavstsen T."/>
            <person name="Jespersen J.S."/>
        </authorList>
    </citation>
    <scope>NUCLEOTIDE SEQUENCE [LARGE SCALE GENOMIC DNA]</scope>
</reference>
<evidence type="ECO:0000256" key="1">
    <source>
        <dbReference type="SAM" id="Phobius"/>
    </source>
</evidence>
<evidence type="ECO:0000313" key="3">
    <source>
        <dbReference type="EMBL" id="SBS94166.1"/>
    </source>
</evidence>
<proteinExistence type="predicted"/>
<accession>A0A1A8WQN6</accession>
<sequence length="326" mass="37991">MKGKLQIGSGLGIFKGGNHLFPPFNIFSTLKNYNREMRGQCVLEEKMKFIAKCTVSHEVSNSVCRGGVIKKVSAMCGSGVGGMYGGDKKKGENVPRKDCTFFENDKLVYNNIVCKLARRKKKPAYISSDFFYHLNKFHINFINNNFNFFFLKFTKTCKIFFAVLFSFSIFLTIFLVTSSNYLEFNIILKYHIKFHSLLFSFFSSYYLGLQVGNYYLRNNLHYLYTLLFLMSSILSMFIADYNIWTSYSFLNSNYILFLAINFYNMSLKRFPTYVFKNVNRIILFSLFSSYLAVNKGKYIEKNIESLKDENCDLSSLGLFKIMPYFL</sequence>
<feature type="transmembrane region" description="Helical" evidence="1">
    <location>
        <begin position="220"/>
        <end position="238"/>
    </location>
</feature>
<protein>
    <submittedName>
        <fullName evidence="3">Uncharacterized protein</fullName>
    </submittedName>
</protein>
<keyword evidence="1" id="KW-1133">Transmembrane helix</keyword>
<organism evidence="3 4">
    <name type="scientific">Plasmodium ovale curtisi</name>
    <dbReference type="NCBI Taxonomy" id="864141"/>
    <lineage>
        <taxon>Eukaryota</taxon>
        <taxon>Sar</taxon>
        <taxon>Alveolata</taxon>
        <taxon>Apicomplexa</taxon>
        <taxon>Aconoidasida</taxon>
        <taxon>Haemosporida</taxon>
        <taxon>Plasmodiidae</taxon>
        <taxon>Plasmodium</taxon>
        <taxon>Plasmodium (Plasmodium)</taxon>
    </lineage>
</organism>
<dbReference type="EMBL" id="FLQV01000507">
    <property type="protein sequence ID" value="SBS94166.1"/>
    <property type="molecule type" value="Genomic_DNA"/>
</dbReference>
<keyword evidence="1" id="KW-0812">Transmembrane</keyword>
<keyword evidence="1" id="KW-0472">Membrane</keyword>
<dbReference type="EMBL" id="FLQU01000402">
    <property type="protein sequence ID" value="SBS85218.1"/>
    <property type="molecule type" value="Genomic_DNA"/>
</dbReference>
<feature type="transmembrane region" description="Helical" evidence="1">
    <location>
        <begin position="159"/>
        <end position="178"/>
    </location>
</feature>
<dbReference type="Proteomes" id="UP000078560">
    <property type="component" value="Unassembled WGS sequence"/>
</dbReference>
<evidence type="ECO:0000313" key="4">
    <source>
        <dbReference type="Proteomes" id="UP000078546"/>
    </source>
</evidence>
<dbReference type="AlphaFoldDB" id="A0A1A8WQN6"/>